<dbReference type="Pfam" id="PF06865">
    <property type="entry name" value="Ppnp"/>
    <property type="match status" value="1"/>
</dbReference>
<comment type="catalytic activity">
    <reaction evidence="3">
        <text>inosine + phosphate = alpha-D-ribose 1-phosphate + hypoxanthine</text>
        <dbReference type="Rhea" id="RHEA:27646"/>
        <dbReference type="ChEBI" id="CHEBI:17368"/>
        <dbReference type="ChEBI" id="CHEBI:17596"/>
        <dbReference type="ChEBI" id="CHEBI:43474"/>
        <dbReference type="ChEBI" id="CHEBI:57720"/>
        <dbReference type="EC" id="2.4.2.1"/>
    </reaction>
</comment>
<comment type="catalytic activity">
    <reaction evidence="3">
        <text>cytidine + phosphate = cytosine + alpha-D-ribose 1-phosphate</text>
        <dbReference type="Rhea" id="RHEA:52540"/>
        <dbReference type="ChEBI" id="CHEBI:16040"/>
        <dbReference type="ChEBI" id="CHEBI:17562"/>
        <dbReference type="ChEBI" id="CHEBI:43474"/>
        <dbReference type="ChEBI" id="CHEBI:57720"/>
        <dbReference type="EC" id="2.4.2.2"/>
    </reaction>
</comment>
<dbReference type="STRING" id="572547.Amico_1762"/>
<dbReference type="AlphaFoldDB" id="D5EH43"/>
<dbReference type="PANTHER" id="PTHR36540:SF1">
    <property type="entry name" value="PYRIMIDINE_PURINE NUCLEOSIDE PHOSPHORYLASE"/>
    <property type="match status" value="1"/>
</dbReference>
<dbReference type="EC" id="2.4.2.1" evidence="3"/>
<dbReference type="PANTHER" id="PTHR36540">
    <property type="entry name" value="PYRIMIDINE/PURINE NUCLEOSIDE PHOSPHORYLASE"/>
    <property type="match status" value="1"/>
</dbReference>
<keyword evidence="2 3" id="KW-0808">Transferase</keyword>
<dbReference type="HAMAP" id="MF_01537">
    <property type="entry name" value="Nucleos_phosphorylase_PpnP"/>
    <property type="match status" value="1"/>
</dbReference>
<dbReference type="OrthoDB" id="9793848at2"/>
<evidence type="ECO:0000313" key="4">
    <source>
        <dbReference type="EMBL" id="ADE57875.1"/>
    </source>
</evidence>
<keyword evidence="1 3" id="KW-0328">Glycosyltransferase</keyword>
<proteinExistence type="inferred from homology"/>
<dbReference type="HOGENOM" id="CLU_157874_1_0_0"/>
<dbReference type="SUPFAM" id="SSF51182">
    <property type="entry name" value="RmlC-like cupins"/>
    <property type="match status" value="1"/>
</dbReference>
<dbReference type="Gene3D" id="2.60.120.10">
    <property type="entry name" value="Jelly Rolls"/>
    <property type="match status" value="1"/>
</dbReference>
<dbReference type="InterPro" id="IPR009664">
    <property type="entry name" value="Ppnp"/>
</dbReference>
<comment type="function">
    <text evidence="3">Catalyzes the phosphorolysis of diverse nucleosides, yielding D-ribose 1-phosphate and the respective free bases. Can use uridine, adenosine, guanosine, cytidine, thymidine, inosine and xanthosine as substrates. Also catalyzes the reverse reactions.</text>
</comment>
<dbReference type="RefSeq" id="WP_013049137.1">
    <property type="nucleotide sequence ID" value="NC_014011.1"/>
</dbReference>
<comment type="catalytic activity">
    <reaction evidence="3">
        <text>adenosine + phosphate = alpha-D-ribose 1-phosphate + adenine</text>
        <dbReference type="Rhea" id="RHEA:27642"/>
        <dbReference type="ChEBI" id="CHEBI:16335"/>
        <dbReference type="ChEBI" id="CHEBI:16708"/>
        <dbReference type="ChEBI" id="CHEBI:43474"/>
        <dbReference type="ChEBI" id="CHEBI:57720"/>
        <dbReference type="EC" id="2.4.2.1"/>
    </reaction>
</comment>
<dbReference type="Proteomes" id="UP000002366">
    <property type="component" value="Chromosome"/>
</dbReference>
<keyword evidence="5" id="KW-1185">Reference proteome</keyword>
<dbReference type="EC" id="2.4.2.2" evidence="3"/>
<comment type="similarity">
    <text evidence="3">Belongs to the nucleoside phosphorylase PpnP family.</text>
</comment>
<reference evidence="4 5" key="1">
    <citation type="journal article" date="2010" name="Stand. Genomic Sci.">
        <title>Complete genome sequence of Aminobacterium colombiense type strain (ALA-1).</title>
        <authorList>
            <person name="Chertkov O."/>
            <person name="Sikorski J."/>
            <person name="Brambilla E."/>
            <person name="Lapidus A."/>
            <person name="Copeland A."/>
            <person name="Glavina Del Rio T."/>
            <person name="Nolan M."/>
            <person name="Lucas S."/>
            <person name="Tice H."/>
            <person name="Cheng J.F."/>
            <person name="Han C."/>
            <person name="Detter J.C."/>
            <person name="Bruce D."/>
            <person name="Tapia R."/>
            <person name="Goodwin L."/>
            <person name="Pitluck S."/>
            <person name="Liolios K."/>
            <person name="Ivanova N."/>
            <person name="Mavromatis K."/>
            <person name="Ovchinnikova G."/>
            <person name="Pati A."/>
            <person name="Chen A."/>
            <person name="Palaniappan K."/>
            <person name="Land M."/>
            <person name="Hauser L."/>
            <person name="Chang Y.J."/>
            <person name="Jeffries C.D."/>
            <person name="Spring S."/>
            <person name="Rohde M."/>
            <person name="Goker M."/>
            <person name="Bristow J."/>
            <person name="Eisen J.A."/>
            <person name="Markowitz V."/>
            <person name="Hugenholtz P."/>
            <person name="Kyrpides N.C."/>
            <person name="Klenk H.P."/>
        </authorList>
    </citation>
    <scope>NUCLEOTIDE SEQUENCE [LARGE SCALE GENOMIC DNA]</scope>
    <source>
        <strain evidence="5">DSM 12261 / ALA-1</strain>
    </source>
</reference>
<comment type="catalytic activity">
    <reaction evidence="3">
        <text>xanthosine + phosphate = alpha-D-ribose 1-phosphate + xanthine</text>
        <dbReference type="Rhea" id="RHEA:27638"/>
        <dbReference type="ChEBI" id="CHEBI:17712"/>
        <dbReference type="ChEBI" id="CHEBI:18107"/>
        <dbReference type="ChEBI" id="CHEBI:43474"/>
        <dbReference type="ChEBI" id="CHEBI:57720"/>
        <dbReference type="EC" id="2.4.2.1"/>
    </reaction>
</comment>
<sequence>MNVIKNVDIAVNANVYNDGKVTSRTFWTKEGMKKTIGILLPGRYSFSTDGEEKVEITSGFIEVKIHPSCSWVRYGEGEFYVLPASTSFELQCKEIVEYVCSYSNN</sequence>
<comment type="catalytic activity">
    <reaction evidence="3">
        <text>guanosine + phosphate = alpha-D-ribose 1-phosphate + guanine</text>
        <dbReference type="Rhea" id="RHEA:13233"/>
        <dbReference type="ChEBI" id="CHEBI:16235"/>
        <dbReference type="ChEBI" id="CHEBI:16750"/>
        <dbReference type="ChEBI" id="CHEBI:43474"/>
        <dbReference type="ChEBI" id="CHEBI:57720"/>
        <dbReference type="EC" id="2.4.2.1"/>
    </reaction>
</comment>
<dbReference type="KEGG" id="aco:Amico_1762"/>
<dbReference type="GO" id="GO:0004731">
    <property type="term" value="F:purine-nucleoside phosphorylase activity"/>
    <property type="evidence" value="ECO:0007669"/>
    <property type="project" value="UniProtKB-UniRule"/>
</dbReference>
<dbReference type="eggNOG" id="COG3123">
    <property type="taxonomic scope" value="Bacteria"/>
</dbReference>
<evidence type="ECO:0000256" key="2">
    <source>
        <dbReference type="ARBA" id="ARBA00022679"/>
    </source>
</evidence>
<comment type="catalytic activity">
    <reaction evidence="3">
        <text>thymidine + phosphate = 2-deoxy-alpha-D-ribose 1-phosphate + thymine</text>
        <dbReference type="Rhea" id="RHEA:16037"/>
        <dbReference type="ChEBI" id="CHEBI:17748"/>
        <dbReference type="ChEBI" id="CHEBI:17821"/>
        <dbReference type="ChEBI" id="CHEBI:43474"/>
        <dbReference type="ChEBI" id="CHEBI:57259"/>
        <dbReference type="EC" id="2.4.2.2"/>
    </reaction>
</comment>
<dbReference type="GO" id="GO:0047975">
    <property type="term" value="F:guanosine phosphorylase activity"/>
    <property type="evidence" value="ECO:0007669"/>
    <property type="project" value="RHEA"/>
</dbReference>
<evidence type="ECO:0000256" key="3">
    <source>
        <dbReference type="HAMAP-Rule" id="MF_01537"/>
    </source>
</evidence>
<name>D5EH43_AMICL</name>
<dbReference type="GO" id="GO:0005829">
    <property type="term" value="C:cytosol"/>
    <property type="evidence" value="ECO:0007669"/>
    <property type="project" value="TreeGrafter"/>
</dbReference>
<dbReference type="GO" id="GO:0004850">
    <property type="term" value="F:uridine phosphorylase activity"/>
    <property type="evidence" value="ECO:0007669"/>
    <property type="project" value="RHEA"/>
</dbReference>
<protein>
    <recommendedName>
        <fullName evidence="3">Pyrimidine/purine nucleoside phosphorylase</fullName>
        <ecNumber evidence="3">2.4.2.1</ecNumber>
        <ecNumber evidence="3">2.4.2.2</ecNumber>
    </recommendedName>
    <alternativeName>
        <fullName evidence="3">Adenosine phosphorylase</fullName>
    </alternativeName>
    <alternativeName>
        <fullName evidence="3">Cytidine phosphorylase</fullName>
    </alternativeName>
    <alternativeName>
        <fullName evidence="3">Guanosine phosphorylase</fullName>
    </alternativeName>
    <alternativeName>
        <fullName evidence="3">Inosine phosphorylase</fullName>
    </alternativeName>
    <alternativeName>
        <fullName evidence="3">Thymidine phosphorylase</fullName>
    </alternativeName>
    <alternativeName>
        <fullName evidence="3">Uridine phosphorylase</fullName>
    </alternativeName>
    <alternativeName>
        <fullName evidence="3">Xanthosine phosphorylase</fullName>
    </alternativeName>
</protein>
<dbReference type="EMBL" id="CP001997">
    <property type="protein sequence ID" value="ADE57875.1"/>
    <property type="molecule type" value="Genomic_DNA"/>
</dbReference>
<dbReference type="GO" id="GO:0009032">
    <property type="term" value="F:thymidine phosphorylase activity"/>
    <property type="evidence" value="ECO:0007669"/>
    <property type="project" value="RHEA"/>
</dbReference>
<gene>
    <name evidence="3" type="primary">ppnP</name>
    <name evidence="4" type="ordered locus">Amico_1762</name>
</gene>
<dbReference type="InterPro" id="IPR011051">
    <property type="entry name" value="RmlC_Cupin_sf"/>
</dbReference>
<organism evidence="4 5">
    <name type="scientific">Aminobacterium colombiense (strain DSM 12261 / ALA-1)</name>
    <dbReference type="NCBI Taxonomy" id="572547"/>
    <lineage>
        <taxon>Bacteria</taxon>
        <taxon>Thermotogati</taxon>
        <taxon>Synergistota</taxon>
        <taxon>Synergistia</taxon>
        <taxon>Synergistales</taxon>
        <taxon>Aminobacteriaceae</taxon>
        <taxon>Aminobacterium</taxon>
    </lineage>
</organism>
<comment type="catalytic activity">
    <reaction evidence="3">
        <text>a purine D-ribonucleoside + phosphate = a purine nucleobase + alpha-D-ribose 1-phosphate</text>
        <dbReference type="Rhea" id="RHEA:19805"/>
        <dbReference type="ChEBI" id="CHEBI:26386"/>
        <dbReference type="ChEBI" id="CHEBI:43474"/>
        <dbReference type="ChEBI" id="CHEBI:57720"/>
        <dbReference type="ChEBI" id="CHEBI:142355"/>
        <dbReference type="EC" id="2.4.2.1"/>
    </reaction>
</comment>
<evidence type="ECO:0000256" key="1">
    <source>
        <dbReference type="ARBA" id="ARBA00022676"/>
    </source>
</evidence>
<comment type="catalytic activity">
    <reaction evidence="3">
        <text>uridine + phosphate = alpha-D-ribose 1-phosphate + uracil</text>
        <dbReference type="Rhea" id="RHEA:24388"/>
        <dbReference type="ChEBI" id="CHEBI:16704"/>
        <dbReference type="ChEBI" id="CHEBI:17568"/>
        <dbReference type="ChEBI" id="CHEBI:43474"/>
        <dbReference type="ChEBI" id="CHEBI:57720"/>
        <dbReference type="EC" id="2.4.2.2"/>
    </reaction>
</comment>
<dbReference type="InterPro" id="IPR014710">
    <property type="entry name" value="RmlC-like_jellyroll"/>
</dbReference>
<accession>D5EH43</accession>
<evidence type="ECO:0000313" key="5">
    <source>
        <dbReference type="Proteomes" id="UP000002366"/>
    </source>
</evidence>